<proteinExistence type="inferred from homology"/>
<name>A0A0W1JJK6_DESHA</name>
<sequence length="304" mass="33620">MKKVVITGANGFVGSALVEELVKGGVEVTAVVRNEQSDCSRIVRSPNLKIVFCSLEEIENLPQIIAERHFDAFYHFAWEGSSGSARSNYELQLKNVKYSCDAVIAGRSIGSKKFVFPGSIMEYECARIMSTQNIPGSGNIYSAAKIAANYMARTVAAEVHIDYVAGTISNIYGVGEVSPRFVNATLRKFLSGERAAFTSGEQMYDFIYVTDAAKAFKAIGERGHVNKNYYIGSLEPKPLRHFLKIMRDRVNPEIPLNLGGIQYNGVSLDYSLFSLYGLKEDTEFAPEVSFEDGIDKTIAWLRGK</sequence>
<evidence type="ECO:0000259" key="2">
    <source>
        <dbReference type="Pfam" id="PF01370"/>
    </source>
</evidence>
<dbReference type="RefSeq" id="WP_058491177.1">
    <property type="nucleotide sequence ID" value="NZ_LOCK01000017.1"/>
</dbReference>
<accession>A0A0W1JJK6</accession>
<comment type="similarity">
    <text evidence="1">Belongs to the NAD(P)-dependent epimerase/dehydratase family.</text>
</comment>
<evidence type="ECO:0000313" key="3">
    <source>
        <dbReference type="EMBL" id="KTE92007.1"/>
    </source>
</evidence>
<protein>
    <submittedName>
        <fullName evidence="3">dTDP-glucose 4,6-dehydratase</fullName>
    </submittedName>
</protein>
<dbReference type="Gene3D" id="3.40.50.720">
    <property type="entry name" value="NAD(P)-binding Rossmann-like Domain"/>
    <property type="match status" value="1"/>
</dbReference>
<dbReference type="Proteomes" id="UP000054623">
    <property type="component" value="Unassembled WGS sequence"/>
</dbReference>
<organism evidence="3 4">
    <name type="scientific">Desulfitobacterium hafniense</name>
    <name type="common">Desulfitobacterium frappieri</name>
    <dbReference type="NCBI Taxonomy" id="49338"/>
    <lineage>
        <taxon>Bacteria</taxon>
        <taxon>Bacillati</taxon>
        <taxon>Bacillota</taxon>
        <taxon>Clostridia</taxon>
        <taxon>Eubacteriales</taxon>
        <taxon>Desulfitobacteriaceae</taxon>
        <taxon>Desulfitobacterium</taxon>
    </lineage>
</organism>
<dbReference type="OrthoDB" id="9779041at2"/>
<comment type="caution">
    <text evidence="3">The sequence shown here is derived from an EMBL/GenBank/DDBJ whole genome shotgun (WGS) entry which is preliminary data.</text>
</comment>
<dbReference type="EMBL" id="LOCK01000017">
    <property type="protein sequence ID" value="KTE92007.1"/>
    <property type="molecule type" value="Genomic_DNA"/>
</dbReference>
<dbReference type="InterPro" id="IPR001509">
    <property type="entry name" value="Epimerase_deHydtase"/>
</dbReference>
<dbReference type="SUPFAM" id="SSF51735">
    <property type="entry name" value="NAD(P)-binding Rossmann-fold domains"/>
    <property type="match status" value="1"/>
</dbReference>
<dbReference type="AlphaFoldDB" id="A0A0W1JJK6"/>
<dbReference type="InterPro" id="IPR036291">
    <property type="entry name" value="NAD(P)-bd_dom_sf"/>
</dbReference>
<feature type="domain" description="NAD-dependent epimerase/dehydratase" evidence="2">
    <location>
        <begin position="4"/>
        <end position="232"/>
    </location>
</feature>
<reference evidence="3 4" key="1">
    <citation type="submission" date="2015-12" db="EMBL/GenBank/DDBJ databases">
        <title>Draft Genome Sequence of Desulfitobacterium hafniense Strain DH, a Sulfate-reducing Bacterium Isolated from Paddy Soils.</title>
        <authorList>
            <person name="Bao P."/>
            <person name="Zhang X."/>
            <person name="Li G."/>
        </authorList>
    </citation>
    <scope>NUCLEOTIDE SEQUENCE [LARGE SCALE GENOMIC DNA]</scope>
    <source>
        <strain evidence="3 4">DH</strain>
    </source>
</reference>
<gene>
    <name evidence="3" type="ORF">AT727_03470</name>
</gene>
<evidence type="ECO:0000313" key="4">
    <source>
        <dbReference type="Proteomes" id="UP000054623"/>
    </source>
</evidence>
<dbReference type="PANTHER" id="PTHR43000">
    <property type="entry name" value="DTDP-D-GLUCOSE 4,6-DEHYDRATASE-RELATED"/>
    <property type="match status" value="1"/>
</dbReference>
<evidence type="ECO:0000256" key="1">
    <source>
        <dbReference type="ARBA" id="ARBA00007637"/>
    </source>
</evidence>
<dbReference type="Pfam" id="PF01370">
    <property type="entry name" value="Epimerase"/>
    <property type="match status" value="1"/>
</dbReference>